<reference evidence="3" key="1">
    <citation type="journal article" date="2014" name="Int. J. Syst. Evol. Microbiol.">
        <title>Complete genome sequence of Corynebacterium casei LMG S-19264T (=DSM 44701T), isolated from a smear-ripened cheese.</title>
        <authorList>
            <consortium name="US DOE Joint Genome Institute (JGI-PGF)"/>
            <person name="Walter F."/>
            <person name="Albersmeier A."/>
            <person name="Kalinowski J."/>
            <person name="Ruckert C."/>
        </authorList>
    </citation>
    <scope>NUCLEOTIDE SEQUENCE</scope>
    <source>
        <strain evidence="3">KCTC 23714</strain>
    </source>
</reference>
<accession>A0A918IZK1</accession>
<comment type="caution">
    <text evidence="3">The sequence shown here is derived from an EMBL/GenBank/DDBJ whole genome shotgun (WGS) entry which is preliminary data.</text>
</comment>
<keyword evidence="4" id="KW-1185">Reference proteome</keyword>
<evidence type="ECO:0000256" key="1">
    <source>
        <dbReference type="SAM" id="MobiDB-lite"/>
    </source>
</evidence>
<evidence type="ECO:0000313" key="3">
    <source>
        <dbReference type="EMBL" id="GGW36052.1"/>
    </source>
</evidence>
<dbReference type="EMBL" id="BMYQ01000008">
    <property type="protein sequence ID" value="GGW36052.1"/>
    <property type="molecule type" value="Genomic_DNA"/>
</dbReference>
<reference evidence="3" key="2">
    <citation type="submission" date="2020-09" db="EMBL/GenBank/DDBJ databases">
        <authorList>
            <person name="Sun Q."/>
            <person name="Kim S."/>
        </authorList>
    </citation>
    <scope>NUCLEOTIDE SEQUENCE</scope>
    <source>
        <strain evidence="3">KCTC 23714</strain>
    </source>
</reference>
<gene>
    <name evidence="3" type="ORF">GCM10011452_25620</name>
</gene>
<evidence type="ECO:0000313" key="4">
    <source>
        <dbReference type="Proteomes" id="UP000628984"/>
    </source>
</evidence>
<dbReference type="Proteomes" id="UP000628984">
    <property type="component" value="Unassembled WGS sequence"/>
</dbReference>
<sequence>MTRIALALTLILATAPFARAEAPAPTVPEDEAPGLMQRGAEMFLRGLMSEMEPSLREMEEALRELQPEMRKLLDLIGDFQNYEAPEKLPNGDILIRRKPTSPETAPGADPDEGGQIDL</sequence>
<name>A0A918IZK1_9RHOB</name>
<dbReference type="RefSeq" id="WP_189634278.1">
    <property type="nucleotide sequence ID" value="NZ_BMYQ01000008.1"/>
</dbReference>
<keyword evidence="2" id="KW-0732">Signal</keyword>
<evidence type="ECO:0008006" key="5">
    <source>
        <dbReference type="Google" id="ProtNLM"/>
    </source>
</evidence>
<protein>
    <recommendedName>
        <fullName evidence="5">AAA+ family ATPase</fullName>
    </recommendedName>
</protein>
<proteinExistence type="predicted"/>
<organism evidence="3 4">
    <name type="scientific">Gemmobacter lanyuensis</name>
    <dbReference type="NCBI Taxonomy" id="1054497"/>
    <lineage>
        <taxon>Bacteria</taxon>
        <taxon>Pseudomonadati</taxon>
        <taxon>Pseudomonadota</taxon>
        <taxon>Alphaproteobacteria</taxon>
        <taxon>Rhodobacterales</taxon>
        <taxon>Paracoccaceae</taxon>
        <taxon>Gemmobacter</taxon>
    </lineage>
</organism>
<evidence type="ECO:0000256" key="2">
    <source>
        <dbReference type="SAM" id="SignalP"/>
    </source>
</evidence>
<feature type="signal peptide" evidence="2">
    <location>
        <begin position="1"/>
        <end position="20"/>
    </location>
</feature>
<feature type="compositionally biased region" description="Acidic residues" evidence="1">
    <location>
        <begin position="109"/>
        <end position="118"/>
    </location>
</feature>
<dbReference type="AlphaFoldDB" id="A0A918IZK1"/>
<feature type="region of interest" description="Disordered" evidence="1">
    <location>
        <begin position="86"/>
        <end position="118"/>
    </location>
</feature>
<feature type="chain" id="PRO_5038124985" description="AAA+ family ATPase" evidence="2">
    <location>
        <begin position="21"/>
        <end position="118"/>
    </location>
</feature>